<evidence type="ECO:0000313" key="2">
    <source>
        <dbReference type="EMBL" id="KAG5417481.1"/>
    </source>
</evidence>
<dbReference type="GeneID" id="93653745"/>
<dbReference type="OrthoDB" id="46189at2759"/>
<name>A0A8H7ZEP4_9ASCO</name>
<sequence>MTDLSKGIDTKDQFQSTSDNVDEMFEKLSVPEIQRLSSQYTTIIASTKDELHSLVSQKYRDLIKIAEDIGDLRSKSSTIEDDLHEISYKPSTFVPPYKDSYTKFESILRDQNAVKAQHNSRSVIVRNIIQKRLAKLANKVTCAGPSPLLHTSNFIPFVKELYTIETVFQDVLKQKRDLQLQVNNIKQQLLDYFEYEISVYNFPLTSFNSNDKFSLRQRFLEKDFKIDPNLKFTDDVSFIDDEFDDFQDGDDEDDEDEDEAQNKHERFDKLDTFKPNNYNRNVSAMCNYLVCVTIMSNGKSSSEDIKYKLMDLRIGYLNKLLTLTDGKNHLINYRSVLLYLENTCSYLKQYFGDASGSDYYRTLRDVAKPWSLVELVGHKGWIQDIQVDLGEVDVKAGSQVSLKDFDSVMDFISKLVLSPFRKPPTTDDLTTSMTKYYNFILNLKKLDDATKLVGSQSQLIQLVSKSSLLIDMSKNLELIIKGIYESHISKLMSEKGLLGSAQGVLDISLNQTGIHEVFDAGIVNLMDYNLDEYMNLVLGNGKQVERNSYRTTHQLKQWLNESHQLRRITDFGRDTSVSIRGKRDIYDYLPQIYHSLHTDDITWGEFSASSLKERFQTLDATSKQNFNQEISNFCAWLLKMSLDESEVSKLIYLIGLLSCLRDDIKSHNSESNTDSKGLLSTIESNIDKIFQKVVSQVLDNKVDELRKLVMAKDALVDEVDIPTRPNPQLASKMHELAQTFLTEATRIEAHNVNLFSTSLSTSEHFIKAKNEWFEKMLESIVAHASSPHSPGSASIDDKDGSTNNNSETASKVGQTEDVDVKSKVSESNGNSAEQNESENSATASTSQIATNTAFLQLFYKPSIDATGIKKTIDSIHSSTEQTYNDNTLEIISSGVTSFYKTRKNVYLPLSS</sequence>
<dbReference type="EMBL" id="JAEOAQ010000007">
    <property type="protein sequence ID" value="KAG5417481.1"/>
    <property type="molecule type" value="Genomic_DNA"/>
</dbReference>
<feature type="region of interest" description="Disordered" evidence="1">
    <location>
        <begin position="784"/>
        <end position="844"/>
    </location>
</feature>
<feature type="compositionally biased region" description="Polar residues" evidence="1">
    <location>
        <begin position="825"/>
        <end position="844"/>
    </location>
</feature>
<gene>
    <name evidence="2" type="ORF">I9W82_005116</name>
</gene>
<feature type="compositionally biased region" description="Polar residues" evidence="1">
    <location>
        <begin position="801"/>
        <end position="813"/>
    </location>
</feature>
<proteinExistence type="predicted"/>
<keyword evidence="3" id="KW-1185">Reference proteome</keyword>
<reference evidence="2 3" key="1">
    <citation type="submission" date="2020-12" db="EMBL/GenBank/DDBJ databases">
        <title>Effect of drift, selection, and recombination on the evolution of hybrid genomes in Candida yeast pathogens.</title>
        <authorList>
            <person name="Mixao V."/>
            <person name="Ksiezopolska E."/>
            <person name="Saus E."/>
            <person name="Boekhout T."/>
            <person name="Gacser A."/>
            <person name="Gabaldon T."/>
        </authorList>
    </citation>
    <scope>NUCLEOTIDE SEQUENCE [LARGE SCALE GENOMIC DNA]</scope>
    <source>
        <strain evidence="2 3">BP57</strain>
    </source>
</reference>
<dbReference type="Proteomes" id="UP000669133">
    <property type="component" value="Unassembled WGS sequence"/>
</dbReference>
<dbReference type="Pfam" id="PF08700">
    <property type="entry name" value="VPS51_Exo84_N"/>
    <property type="match status" value="1"/>
</dbReference>
<accession>A0A8H7ZEP4</accession>
<evidence type="ECO:0000256" key="1">
    <source>
        <dbReference type="SAM" id="MobiDB-lite"/>
    </source>
</evidence>
<comment type="caution">
    <text evidence="2">The sequence shown here is derived from an EMBL/GenBank/DDBJ whole genome shotgun (WGS) entry which is preliminary data.</text>
</comment>
<organism evidence="2 3">
    <name type="scientific">Candida metapsilosis</name>
    <dbReference type="NCBI Taxonomy" id="273372"/>
    <lineage>
        <taxon>Eukaryota</taxon>
        <taxon>Fungi</taxon>
        <taxon>Dikarya</taxon>
        <taxon>Ascomycota</taxon>
        <taxon>Saccharomycotina</taxon>
        <taxon>Pichiomycetes</taxon>
        <taxon>Debaryomycetaceae</taxon>
        <taxon>Candida/Lodderomyces clade</taxon>
        <taxon>Candida</taxon>
    </lineage>
</organism>
<dbReference type="AlphaFoldDB" id="A0A8H7ZEP4"/>
<protein>
    <submittedName>
        <fullName evidence="2">Uncharacterized protein</fullName>
    </submittedName>
</protein>
<feature type="compositionally biased region" description="Low complexity" evidence="1">
    <location>
        <begin position="784"/>
        <end position="794"/>
    </location>
</feature>
<evidence type="ECO:0000313" key="3">
    <source>
        <dbReference type="Proteomes" id="UP000669133"/>
    </source>
</evidence>
<dbReference type="RefSeq" id="XP_067546597.1">
    <property type="nucleotide sequence ID" value="XM_067694259.1"/>
</dbReference>